<evidence type="ECO:0000259" key="13">
    <source>
        <dbReference type="PROSITE" id="PS51918"/>
    </source>
</evidence>
<dbReference type="InterPro" id="IPR058240">
    <property type="entry name" value="rSAM_sf"/>
</dbReference>
<keyword evidence="7 12" id="KW-0411">Iron-sulfur</keyword>
<dbReference type="SUPFAM" id="SSF102114">
    <property type="entry name" value="Radical SAM enzymes"/>
    <property type="match status" value="1"/>
</dbReference>
<dbReference type="CDD" id="cd01335">
    <property type="entry name" value="Radical_SAM"/>
    <property type="match status" value="1"/>
</dbReference>
<dbReference type="KEGG" id="erx:ATZ35_10415"/>
<dbReference type="Proteomes" id="UP000067523">
    <property type="component" value="Chromosome"/>
</dbReference>
<dbReference type="UniPathway" id="UPA00344"/>
<feature type="binding site" evidence="12">
    <location>
        <position position="20"/>
    </location>
    <ligand>
        <name>[4Fe-4S] cluster</name>
        <dbReference type="ChEBI" id="CHEBI:49883"/>
        <label>1</label>
        <note>4Fe-4S-S-AdoMet</note>
    </ligand>
</feature>
<feature type="binding site" evidence="12">
    <location>
        <position position="94"/>
    </location>
    <ligand>
        <name>GTP</name>
        <dbReference type="ChEBI" id="CHEBI:37565"/>
    </ligand>
</feature>
<dbReference type="GO" id="GO:1904047">
    <property type="term" value="F:S-adenosyl-L-methionine binding"/>
    <property type="evidence" value="ECO:0007669"/>
    <property type="project" value="UniProtKB-UniRule"/>
</dbReference>
<dbReference type="SFLD" id="SFLDG01067">
    <property type="entry name" value="SPASM/twitch_domain_containing"/>
    <property type="match status" value="1"/>
</dbReference>
<dbReference type="RefSeq" id="WP_208927204.1">
    <property type="nucleotide sequence ID" value="NZ_CP013655.1"/>
</dbReference>
<evidence type="ECO:0000256" key="7">
    <source>
        <dbReference type="ARBA" id="ARBA00023014"/>
    </source>
</evidence>
<dbReference type="PROSITE" id="PS01305">
    <property type="entry name" value="MOAA_NIFB_PQQE"/>
    <property type="match status" value="1"/>
</dbReference>
<dbReference type="GO" id="GO:0061798">
    <property type="term" value="F:GTP 3',8'-cyclase activity"/>
    <property type="evidence" value="ECO:0007669"/>
    <property type="project" value="UniProtKB-UniRule"/>
</dbReference>
<dbReference type="PANTHER" id="PTHR22960">
    <property type="entry name" value="MOLYBDOPTERIN COFACTOR SYNTHESIS PROTEIN A"/>
    <property type="match status" value="1"/>
</dbReference>
<dbReference type="GO" id="GO:0051539">
    <property type="term" value="F:4 iron, 4 sulfur cluster binding"/>
    <property type="evidence" value="ECO:0007669"/>
    <property type="project" value="UniProtKB-UniRule"/>
</dbReference>
<feature type="domain" description="Radical SAM core" evidence="13">
    <location>
        <begin position="4"/>
        <end position="227"/>
    </location>
</feature>
<evidence type="ECO:0000313" key="14">
    <source>
        <dbReference type="EMBL" id="ALS37550.1"/>
    </source>
</evidence>
<comment type="function">
    <text evidence="12">Catalyzes the cyclization of GTP to (8S)-3',8-cyclo-7,8-dihydroguanosine 5'-triphosphate.</text>
</comment>
<keyword evidence="2 12" id="KW-0004">4Fe-4S</keyword>
<dbReference type="CDD" id="cd21117">
    <property type="entry name" value="Twitch_MoaA"/>
    <property type="match status" value="1"/>
</dbReference>
<comment type="subunit">
    <text evidence="12">Monomer and homodimer.</text>
</comment>
<dbReference type="SFLD" id="SFLDS00029">
    <property type="entry name" value="Radical_SAM"/>
    <property type="match status" value="1"/>
</dbReference>
<keyword evidence="15" id="KW-1185">Reference proteome</keyword>
<dbReference type="Pfam" id="PF04055">
    <property type="entry name" value="Radical_SAM"/>
    <property type="match status" value="1"/>
</dbReference>
<keyword evidence="6 12" id="KW-0408">Iron</keyword>
<feature type="binding site" evidence="12">
    <location>
        <position position="254"/>
    </location>
    <ligand>
        <name>[4Fe-4S] cluster</name>
        <dbReference type="ChEBI" id="CHEBI:49883"/>
        <label>2</label>
        <note>4Fe-4S-substrate</note>
    </ligand>
</feature>
<dbReference type="InterPro" id="IPR006638">
    <property type="entry name" value="Elp3/MiaA/NifB-like_rSAM"/>
</dbReference>
<keyword evidence="4 12" id="KW-0479">Metal-binding</keyword>
<keyword evidence="5 12" id="KW-0547">Nucleotide-binding</keyword>
<accession>A0A0U2IUG2</accession>
<dbReference type="InterPro" id="IPR010505">
    <property type="entry name" value="MoaA_twitch"/>
</dbReference>
<dbReference type="GO" id="GO:0046872">
    <property type="term" value="F:metal ion binding"/>
    <property type="evidence" value="ECO:0007669"/>
    <property type="project" value="UniProtKB-KW"/>
</dbReference>
<feature type="binding site" evidence="12">
    <location>
        <begin position="256"/>
        <end position="258"/>
    </location>
    <ligand>
        <name>GTP</name>
        <dbReference type="ChEBI" id="CHEBI:37565"/>
    </ligand>
</feature>
<reference evidence="15" key="1">
    <citation type="submission" date="2015-12" db="EMBL/GenBank/DDBJ databases">
        <authorList>
            <person name="Lauer A."/>
            <person name="Humrighouse B."/>
            <person name="Loparev V."/>
            <person name="Shewmaker P.L."/>
            <person name="Whitney A.M."/>
            <person name="McLaughlin R.W."/>
        </authorList>
    </citation>
    <scope>NUCLEOTIDE SEQUENCE [LARGE SCALE GENOMIC DNA]</scope>
    <source>
        <strain evidence="15">LMG 26678</strain>
    </source>
</reference>
<evidence type="ECO:0000256" key="5">
    <source>
        <dbReference type="ARBA" id="ARBA00022741"/>
    </source>
</evidence>
<evidence type="ECO:0000313" key="15">
    <source>
        <dbReference type="Proteomes" id="UP000067523"/>
    </source>
</evidence>
<evidence type="ECO:0000256" key="9">
    <source>
        <dbReference type="ARBA" id="ARBA00023150"/>
    </source>
</evidence>
<evidence type="ECO:0000256" key="3">
    <source>
        <dbReference type="ARBA" id="ARBA00022691"/>
    </source>
</evidence>
<dbReference type="EC" id="4.1.99.22" evidence="1 12"/>
<feature type="binding site" evidence="12">
    <location>
        <position position="26"/>
    </location>
    <ligand>
        <name>S-adenosyl-L-methionine</name>
        <dbReference type="ChEBI" id="CHEBI:59789"/>
    </ligand>
</feature>
<comment type="catalytic activity">
    <reaction evidence="11 12">
        <text>GTP + AH2 + S-adenosyl-L-methionine = (8S)-3',8-cyclo-7,8-dihydroguanosine 5'-triphosphate + 5'-deoxyadenosine + L-methionine + A + H(+)</text>
        <dbReference type="Rhea" id="RHEA:49576"/>
        <dbReference type="ChEBI" id="CHEBI:13193"/>
        <dbReference type="ChEBI" id="CHEBI:15378"/>
        <dbReference type="ChEBI" id="CHEBI:17319"/>
        <dbReference type="ChEBI" id="CHEBI:17499"/>
        <dbReference type="ChEBI" id="CHEBI:37565"/>
        <dbReference type="ChEBI" id="CHEBI:57844"/>
        <dbReference type="ChEBI" id="CHEBI:59789"/>
        <dbReference type="ChEBI" id="CHEBI:131766"/>
        <dbReference type="EC" id="4.1.99.22"/>
    </reaction>
</comment>
<keyword evidence="10 12" id="KW-0456">Lyase</keyword>
<dbReference type="InterPro" id="IPR013483">
    <property type="entry name" value="MoaA"/>
</dbReference>
<evidence type="ECO:0000256" key="2">
    <source>
        <dbReference type="ARBA" id="ARBA00022485"/>
    </source>
</evidence>
<keyword evidence="3 12" id="KW-0949">S-adenosyl-L-methionine</keyword>
<comment type="caution">
    <text evidence="12">Lacks conserved residue(s) required for the propagation of feature annotation.</text>
</comment>
<dbReference type="InterPro" id="IPR000385">
    <property type="entry name" value="MoaA_NifB_PqqE_Fe-S-bd_CS"/>
</dbReference>
<feature type="binding site" evidence="12">
    <location>
        <position position="27"/>
    </location>
    <ligand>
        <name>[4Fe-4S] cluster</name>
        <dbReference type="ChEBI" id="CHEBI:49883"/>
        <label>1</label>
        <note>4Fe-4S-S-AdoMet</note>
    </ligand>
</feature>
<dbReference type="SMART" id="SM00729">
    <property type="entry name" value="Elp3"/>
    <property type="match status" value="1"/>
</dbReference>
<dbReference type="STRING" id="118060.ATZ35_10415"/>
<dbReference type="SFLD" id="SFLDG01386">
    <property type="entry name" value="main_SPASM_domain-containing"/>
    <property type="match status" value="1"/>
</dbReference>
<evidence type="ECO:0000256" key="6">
    <source>
        <dbReference type="ARBA" id="ARBA00023004"/>
    </source>
</evidence>
<proteinExistence type="inferred from homology"/>
<feature type="binding site" evidence="12">
    <location>
        <position position="67"/>
    </location>
    <ligand>
        <name>S-adenosyl-L-methionine</name>
        <dbReference type="ChEBI" id="CHEBI:59789"/>
    </ligand>
</feature>
<comment type="similarity">
    <text evidence="12">Belongs to the radical SAM superfamily. MoaA family.</text>
</comment>
<feature type="binding site" evidence="12">
    <location>
        <position position="24"/>
    </location>
    <ligand>
        <name>[4Fe-4S] cluster</name>
        <dbReference type="ChEBI" id="CHEBI:49883"/>
        <label>1</label>
        <note>4Fe-4S-S-AdoMet</note>
    </ligand>
</feature>
<evidence type="ECO:0000256" key="11">
    <source>
        <dbReference type="ARBA" id="ARBA00048697"/>
    </source>
</evidence>
<dbReference type="InterPro" id="IPR007197">
    <property type="entry name" value="rSAM"/>
</dbReference>
<keyword evidence="9 12" id="KW-0501">Molybdenum cofactor biosynthesis</keyword>
<dbReference type="SFLD" id="SFLDG01383">
    <property type="entry name" value="cyclic_pyranopterin_phosphate"/>
    <property type="match status" value="1"/>
</dbReference>
<evidence type="ECO:0000256" key="12">
    <source>
        <dbReference type="HAMAP-Rule" id="MF_01225"/>
    </source>
</evidence>
<evidence type="ECO:0000256" key="10">
    <source>
        <dbReference type="ARBA" id="ARBA00023239"/>
    </source>
</evidence>
<dbReference type="PANTHER" id="PTHR22960:SF0">
    <property type="entry name" value="MOLYBDENUM COFACTOR BIOSYNTHESIS PROTEIN 1"/>
    <property type="match status" value="1"/>
</dbReference>
<dbReference type="InterPro" id="IPR013785">
    <property type="entry name" value="Aldolase_TIM"/>
</dbReference>
<dbReference type="HAMAP" id="MF_01225_B">
    <property type="entry name" value="MoaA_B"/>
    <property type="match status" value="1"/>
</dbReference>
<dbReference type="NCBIfam" id="TIGR02666">
    <property type="entry name" value="moaA"/>
    <property type="match status" value="1"/>
</dbReference>
<protein>
    <recommendedName>
        <fullName evidence="1 12">GTP 3',8-cyclase</fullName>
        <ecNumber evidence="1 12">4.1.99.22</ecNumber>
    </recommendedName>
    <alternativeName>
        <fullName evidence="12">Molybdenum cofactor biosynthesis protein A</fullName>
    </alternativeName>
</protein>
<keyword evidence="8 12" id="KW-0342">GTP-binding</keyword>
<evidence type="ECO:0000256" key="1">
    <source>
        <dbReference type="ARBA" id="ARBA00012167"/>
    </source>
</evidence>
<sequence length="321" mass="35500">MKDSFNREIDYVRLSVTDRCDLRCTYCMPATGMCFLKKDEVLSFDNLVFLIKSLAKQGIKKVKITGGEPLTRRDTVALIKSIKAINGIEKVTLTTNGIQLARYAEALKEANLDGLNISIDTLDPDEFRAITRVGELKRVLTGLEKAIEVGLPNIKVNTVARGELTEAAICEIAALAKTNPIHVRFIELMPIGLGKGCPGKTQEELFSILESNYGKLRPFEQRLGNGPASYFSLPDFKGKIGFISALGHCFCAECDRIRITADGCLKTCLHMDDGCDLKGALQTEDEELLLKQVFSAIRRKPEKHHFLESQGDSRLMSQIGG</sequence>
<dbReference type="PROSITE" id="PS51918">
    <property type="entry name" value="RADICAL_SAM"/>
    <property type="match status" value="1"/>
</dbReference>
<feature type="binding site" evidence="12">
    <location>
        <position position="251"/>
    </location>
    <ligand>
        <name>[4Fe-4S] cluster</name>
        <dbReference type="ChEBI" id="CHEBI:49883"/>
        <label>2</label>
        <note>4Fe-4S-substrate</note>
    </ligand>
</feature>
<dbReference type="Pfam" id="PF06463">
    <property type="entry name" value="Mob_synth_C"/>
    <property type="match status" value="1"/>
</dbReference>
<dbReference type="EMBL" id="CP013655">
    <property type="protein sequence ID" value="ALS37550.1"/>
    <property type="molecule type" value="Genomic_DNA"/>
</dbReference>
<comment type="pathway">
    <text evidence="12">Cofactor biosynthesis; molybdopterin biosynthesis.</text>
</comment>
<dbReference type="GO" id="GO:0006777">
    <property type="term" value="P:Mo-molybdopterin cofactor biosynthetic process"/>
    <property type="evidence" value="ECO:0007669"/>
    <property type="project" value="UniProtKB-UniRule"/>
</dbReference>
<name>A0A0U2IUG2_9ENTE</name>
<feature type="binding site" evidence="12">
    <location>
        <position position="189"/>
    </location>
    <ligand>
        <name>S-adenosyl-L-methionine</name>
        <dbReference type="ChEBI" id="CHEBI:59789"/>
    </ligand>
</feature>
<dbReference type="GO" id="GO:0061799">
    <property type="term" value="F:cyclic pyranopterin monophosphate synthase activity"/>
    <property type="evidence" value="ECO:0007669"/>
    <property type="project" value="TreeGrafter"/>
</dbReference>
<evidence type="ECO:0000256" key="8">
    <source>
        <dbReference type="ARBA" id="ARBA00023134"/>
    </source>
</evidence>
<dbReference type="AlphaFoldDB" id="A0A0U2IUG2"/>
<dbReference type="InterPro" id="IPR040064">
    <property type="entry name" value="MoaA-like"/>
</dbReference>
<evidence type="ECO:0000256" key="4">
    <source>
        <dbReference type="ARBA" id="ARBA00022723"/>
    </source>
</evidence>
<organism evidence="14 15">
    <name type="scientific">Enterococcus rotai</name>
    <dbReference type="NCBI Taxonomy" id="118060"/>
    <lineage>
        <taxon>Bacteria</taxon>
        <taxon>Bacillati</taxon>
        <taxon>Bacillota</taxon>
        <taxon>Bacilli</taxon>
        <taxon>Lactobacillales</taxon>
        <taxon>Enterococcaceae</taxon>
        <taxon>Enterococcus</taxon>
    </lineage>
</organism>
<feature type="binding site" evidence="12">
    <location>
        <position position="118"/>
    </location>
    <ligand>
        <name>S-adenosyl-L-methionine</name>
        <dbReference type="ChEBI" id="CHEBI:59789"/>
    </ligand>
</feature>
<dbReference type="InterPro" id="IPR050105">
    <property type="entry name" value="MoCo_biosynth_MoaA/MoaC"/>
</dbReference>
<dbReference type="GO" id="GO:0005525">
    <property type="term" value="F:GTP binding"/>
    <property type="evidence" value="ECO:0007669"/>
    <property type="project" value="UniProtKB-UniRule"/>
</dbReference>
<feature type="binding site" evidence="12">
    <location>
        <position position="268"/>
    </location>
    <ligand>
        <name>[4Fe-4S] cluster</name>
        <dbReference type="ChEBI" id="CHEBI:49883"/>
        <label>2</label>
        <note>4Fe-4S-substrate</note>
    </ligand>
</feature>
<feature type="binding site" evidence="12">
    <location>
        <position position="13"/>
    </location>
    <ligand>
        <name>GTP</name>
        <dbReference type="ChEBI" id="CHEBI:37565"/>
    </ligand>
</feature>
<dbReference type="Gene3D" id="3.20.20.70">
    <property type="entry name" value="Aldolase class I"/>
    <property type="match status" value="1"/>
</dbReference>
<feature type="binding site" evidence="12">
    <location>
        <position position="155"/>
    </location>
    <ligand>
        <name>GTP</name>
        <dbReference type="ChEBI" id="CHEBI:37565"/>
    </ligand>
</feature>
<comment type="cofactor">
    <cofactor evidence="12">
        <name>[4Fe-4S] cluster</name>
        <dbReference type="ChEBI" id="CHEBI:49883"/>
    </cofactor>
    <text evidence="12">Binds 2 [4Fe-4S] clusters. Binds 1 [4Fe-4S] cluster coordinated with 3 cysteines and an exchangeable S-adenosyl-L-methionine and 1 [4Fe-4S] cluster coordinated with 3 cysteines and the GTP-derived substrate.</text>
</comment>
<gene>
    <name evidence="12" type="primary">moaA</name>
    <name evidence="14" type="ORF">ATZ35_10415</name>
</gene>